<accession>A0ABC8SRG6</accession>
<keyword evidence="5" id="KW-1185">Reference proteome</keyword>
<sequence length="391" mass="44967">MFSCICKKLQYGSSVVKSSPRLQLYFHQNHPLSSSSTILESISNTANEHSFTVSYLINSCGFSLEKALSASKDVNFEAPDKPDSVLNFFKNHGFTETQISNMTNRDPSVLLCDPRETLLPKFDFFQSKGISNLDIAKMLSSTPSILRRSLENQIIPSFDFFKNWLESDDDTVFAIKRFHKLLLHDLQTYVAPNIEILRELGVPESNLVVLLKYHPRVFMTKSDRFKEIVEEVKKIGINPITMKFVQAVQAMRGMSRLTWKKKVELYKKWGWSENDVLTAFGKHPWCMTASEDKIMGVMDFLVSKMGLDSSVIARRPDIISLSLDKRIVPRCSVYQALLEKGLITKDFSLRRMLESTEQLFLKKFVECFEEEASELLKLYQEKLELSVYDVD</sequence>
<comment type="similarity">
    <text evidence="1">Belongs to the mTERF family.</text>
</comment>
<dbReference type="FunFam" id="1.25.70.10:FF:000001">
    <property type="entry name" value="Mitochondrial transcription termination factor-like"/>
    <property type="match status" value="1"/>
</dbReference>
<dbReference type="Pfam" id="PF02536">
    <property type="entry name" value="mTERF"/>
    <property type="match status" value="1"/>
</dbReference>
<protein>
    <submittedName>
        <fullName evidence="4">Uncharacterized protein</fullName>
    </submittedName>
</protein>
<evidence type="ECO:0000313" key="5">
    <source>
        <dbReference type="Proteomes" id="UP001642360"/>
    </source>
</evidence>
<dbReference type="Proteomes" id="UP001642360">
    <property type="component" value="Unassembled WGS sequence"/>
</dbReference>
<dbReference type="InterPro" id="IPR003690">
    <property type="entry name" value="MTERF"/>
</dbReference>
<dbReference type="EMBL" id="CAUOFW020003392">
    <property type="protein sequence ID" value="CAK9159739.1"/>
    <property type="molecule type" value="Genomic_DNA"/>
</dbReference>
<comment type="caution">
    <text evidence="4">The sequence shown here is derived from an EMBL/GenBank/DDBJ whole genome shotgun (WGS) entry which is preliminary data.</text>
</comment>
<dbReference type="InterPro" id="IPR038538">
    <property type="entry name" value="MTERF_sf"/>
</dbReference>
<evidence type="ECO:0000256" key="1">
    <source>
        <dbReference type="ARBA" id="ARBA00007692"/>
    </source>
</evidence>
<dbReference type="PANTHER" id="PTHR13068:SF166">
    <property type="entry name" value="TRANSCRIPTION TERMINATION FACTOR MTERF15, MITOCHONDRIAL-LIKE"/>
    <property type="match status" value="1"/>
</dbReference>
<dbReference type="Gene3D" id="1.25.70.10">
    <property type="entry name" value="Transcription termination factor 3, mitochondrial"/>
    <property type="match status" value="1"/>
</dbReference>
<keyword evidence="2" id="KW-0804">Transcription</keyword>
<reference evidence="4 5" key="1">
    <citation type="submission" date="2024-02" db="EMBL/GenBank/DDBJ databases">
        <authorList>
            <person name="Vignale AGUSTIN F."/>
            <person name="Sosa J E."/>
            <person name="Modenutti C."/>
        </authorList>
    </citation>
    <scope>NUCLEOTIDE SEQUENCE [LARGE SCALE GENOMIC DNA]</scope>
</reference>
<evidence type="ECO:0000256" key="3">
    <source>
        <dbReference type="ARBA" id="ARBA00022946"/>
    </source>
</evidence>
<proteinExistence type="inferred from homology"/>
<gene>
    <name evidence="4" type="ORF">ILEXP_LOCUS28446</name>
</gene>
<dbReference type="SMART" id="SM00733">
    <property type="entry name" value="Mterf"/>
    <property type="match status" value="7"/>
</dbReference>
<name>A0ABC8SRG6_9AQUA</name>
<keyword evidence="3" id="KW-0809">Transit peptide</keyword>
<dbReference type="PANTHER" id="PTHR13068">
    <property type="entry name" value="CGI-12 PROTEIN-RELATED"/>
    <property type="match status" value="1"/>
</dbReference>
<dbReference type="GO" id="GO:0006353">
    <property type="term" value="P:DNA-templated transcription termination"/>
    <property type="evidence" value="ECO:0007669"/>
    <property type="project" value="UniProtKB-KW"/>
</dbReference>
<keyword evidence="2" id="KW-0806">Transcription termination</keyword>
<evidence type="ECO:0000313" key="4">
    <source>
        <dbReference type="EMBL" id="CAK9159739.1"/>
    </source>
</evidence>
<dbReference type="AlphaFoldDB" id="A0ABC8SRG6"/>
<keyword evidence="2" id="KW-0805">Transcription regulation</keyword>
<organism evidence="4 5">
    <name type="scientific">Ilex paraguariensis</name>
    <name type="common">yerba mate</name>
    <dbReference type="NCBI Taxonomy" id="185542"/>
    <lineage>
        <taxon>Eukaryota</taxon>
        <taxon>Viridiplantae</taxon>
        <taxon>Streptophyta</taxon>
        <taxon>Embryophyta</taxon>
        <taxon>Tracheophyta</taxon>
        <taxon>Spermatophyta</taxon>
        <taxon>Magnoliopsida</taxon>
        <taxon>eudicotyledons</taxon>
        <taxon>Gunneridae</taxon>
        <taxon>Pentapetalae</taxon>
        <taxon>asterids</taxon>
        <taxon>campanulids</taxon>
        <taxon>Aquifoliales</taxon>
        <taxon>Aquifoliaceae</taxon>
        <taxon>Ilex</taxon>
    </lineage>
</organism>
<evidence type="ECO:0000256" key="2">
    <source>
        <dbReference type="ARBA" id="ARBA00022472"/>
    </source>
</evidence>